<sequence>MEKRSLPLMARCSLVPFVLFSCFSLLYLFTKEWIPPSPSPHPSFSPQTQTQTLTLTPTPTRPSDPSRSKDLDAEVEFDFAPFVRVYKSGRVERLHGTATVPAGLDPSTGVASRDKSSNFSEIN</sequence>
<keyword evidence="2" id="KW-1133">Transmembrane helix</keyword>
<keyword evidence="2" id="KW-0812">Transmembrane</keyword>
<dbReference type="EMBL" id="LSRQ01001249">
    <property type="protein sequence ID" value="OAY78577.1"/>
    <property type="molecule type" value="Genomic_DNA"/>
</dbReference>
<reference evidence="3 4" key="1">
    <citation type="journal article" date="2016" name="DNA Res.">
        <title>The draft genome of MD-2 pineapple using hybrid error correction of long reads.</title>
        <authorList>
            <person name="Redwan R.M."/>
            <person name="Saidin A."/>
            <person name="Kumar S.V."/>
        </authorList>
    </citation>
    <scope>NUCLEOTIDE SEQUENCE [LARGE SCALE GENOMIC DNA]</scope>
    <source>
        <strain evidence="4">cv. MD2</strain>
        <tissue evidence="3">Leaf</tissue>
    </source>
</reference>
<accession>A0A199VN14</accession>
<gene>
    <name evidence="3" type="ORF">ACMD2_18471</name>
</gene>
<organism evidence="3 4">
    <name type="scientific">Ananas comosus</name>
    <name type="common">Pineapple</name>
    <name type="synonym">Ananas ananas</name>
    <dbReference type="NCBI Taxonomy" id="4615"/>
    <lineage>
        <taxon>Eukaryota</taxon>
        <taxon>Viridiplantae</taxon>
        <taxon>Streptophyta</taxon>
        <taxon>Embryophyta</taxon>
        <taxon>Tracheophyta</taxon>
        <taxon>Spermatophyta</taxon>
        <taxon>Magnoliopsida</taxon>
        <taxon>Liliopsida</taxon>
        <taxon>Poales</taxon>
        <taxon>Bromeliaceae</taxon>
        <taxon>Bromelioideae</taxon>
        <taxon>Ananas</taxon>
    </lineage>
</organism>
<evidence type="ECO:0000313" key="4">
    <source>
        <dbReference type="Proteomes" id="UP000092600"/>
    </source>
</evidence>
<feature type="region of interest" description="Disordered" evidence="1">
    <location>
        <begin position="96"/>
        <end position="123"/>
    </location>
</feature>
<evidence type="ECO:0000313" key="3">
    <source>
        <dbReference type="EMBL" id="OAY78577.1"/>
    </source>
</evidence>
<dbReference type="Proteomes" id="UP000092600">
    <property type="component" value="Unassembled WGS sequence"/>
</dbReference>
<evidence type="ECO:0000256" key="1">
    <source>
        <dbReference type="SAM" id="MobiDB-lite"/>
    </source>
</evidence>
<dbReference type="STRING" id="4615.A0A199VN14"/>
<protein>
    <submittedName>
        <fullName evidence="3">Putative carboxylesterase 5</fullName>
    </submittedName>
</protein>
<name>A0A199VN14_ANACO</name>
<feature type="transmembrane region" description="Helical" evidence="2">
    <location>
        <begin position="12"/>
        <end position="30"/>
    </location>
</feature>
<dbReference type="PROSITE" id="PS51257">
    <property type="entry name" value="PROKAR_LIPOPROTEIN"/>
    <property type="match status" value="1"/>
</dbReference>
<proteinExistence type="predicted"/>
<feature type="region of interest" description="Disordered" evidence="1">
    <location>
        <begin position="37"/>
        <end position="70"/>
    </location>
</feature>
<feature type="compositionally biased region" description="Low complexity" evidence="1">
    <location>
        <begin position="44"/>
        <end position="63"/>
    </location>
</feature>
<keyword evidence="2" id="KW-0472">Membrane</keyword>
<evidence type="ECO:0000256" key="2">
    <source>
        <dbReference type="SAM" id="Phobius"/>
    </source>
</evidence>
<dbReference type="AlphaFoldDB" id="A0A199VN14"/>
<comment type="caution">
    <text evidence="3">The sequence shown here is derived from an EMBL/GenBank/DDBJ whole genome shotgun (WGS) entry which is preliminary data.</text>
</comment>